<evidence type="ECO:0000256" key="2">
    <source>
        <dbReference type="SAM" id="Phobius"/>
    </source>
</evidence>
<organism evidence="3 4">
    <name type="scientific">Porites lobata</name>
    <dbReference type="NCBI Taxonomy" id="104759"/>
    <lineage>
        <taxon>Eukaryota</taxon>
        <taxon>Metazoa</taxon>
        <taxon>Cnidaria</taxon>
        <taxon>Anthozoa</taxon>
        <taxon>Hexacorallia</taxon>
        <taxon>Scleractinia</taxon>
        <taxon>Fungiina</taxon>
        <taxon>Poritidae</taxon>
        <taxon>Porites</taxon>
    </lineage>
</organism>
<feature type="transmembrane region" description="Helical" evidence="2">
    <location>
        <begin position="24"/>
        <end position="46"/>
    </location>
</feature>
<proteinExistence type="predicted"/>
<protein>
    <submittedName>
        <fullName evidence="3">Uncharacterized protein</fullName>
    </submittedName>
</protein>
<keyword evidence="2" id="KW-0472">Membrane</keyword>
<dbReference type="EMBL" id="CALNXK010000168">
    <property type="protein sequence ID" value="CAH3171938.1"/>
    <property type="molecule type" value="Genomic_DNA"/>
</dbReference>
<feature type="transmembrane region" description="Helical" evidence="2">
    <location>
        <begin position="213"/>
        <end position="235"/>
    </location>
</feature>
<dbReference type="PANTHER" id="PTHR34391">
    <property type="entry name" value="UPF0658 GOLGI APPARATUS MEMBRANE PROTEIN C1952.10C-RELATED"/>
    <property type="match status" value="1"/>
</dbReference>
<dbReference type="PANTHER" id="PTHR34391:SF1">
    <property type="entry name" value="UPF0658 GOLGI APPARATUS MEMBRANE PROTEIN C1952.10C-RELATED"/>
    <property type="match status" value="1"/>
</dbReference>
<feature type="transmembrane region" description="Helical" evidence="2">
    <location>
        <begin position="134"/>
        <end position="157"/>
    </location>
</feature>
<evidence type="ECO:0000313" key="4">
    <source>
        <dbReference type="Proteomes" id="UP001159405"/>
    </source>
</evidence>
<feature type="compositionally biased region" description="Polar residues" evidence="1">
    <location>
        <begin position="576"/>
        <end position="588"/>
    </location>
</feature>
<dbReference type="Proteomes" id="UP001159405">
    <property type="component" value="Unassembled WGS sequence"/>
</dbReference>
<keyword evidence="2" id="KW-1133">Transmembrane helix</keyword>
<gene>
    <name evidence="3" type="ORF">PLOB_00012260</name>
</gene>
<feature type="transmembrane region" description="Helical" evidence="2">
    <location>
        <begin position="95"/>
        <end position="114"/>
    </location>
</feature>
<dbReference type="InterPro" id="IPR040410">
    <property type="entry name" value="UPF0658_Golgi"/>
</dbReference>
<feature type="transmembrane region" description="Helical" evidence="2">
    <location>
        <begin position="242"/>
        <end position="260"/>
    </location>
</feature>
<accession>A0ABN8QY20</accession>
<keyword evidence="2" id="KW-0812">Transmembrane</keyword>
<sequence length="595" mass="66984">MDRVLEVRRPPEQSQVALSRASKIFFGCDIFQVIAVVVFQGSMIALGDFSAYNNTQHPGMGPGRRIYMAMYMGAVVYTCFLCLFAVKKQNFMEIIAFDLQNFAFVTYSFIQLYHVKFKTYNGLRTSENDSLPKIVIGNAATLLLLNIVFTYLSYKLYMEFGWKIYKRVRFNIKLRGIYQIYELLSCLLKIEILYWGMYAVVHSLVLLRDTHNVLFFLSLSFIPLSLIYAGLGFYATRRENRFLMIFFLSLTIGGIGYFLYKLYGFVTRKCSGCAEFVENGKDIPSEAFMHFVYLGTVNLLVLIAIFGVALKTYRNFGGGLAQHFNRKKPQLKLSAQYDLNLGRGSHNYPEESVISVTSYEFDEFGESVRLDRGLLHPGMAALPTLTEGGQNLIDKRSCSLPNLLPELPARSSPFLSKSGENGSVFLQIPKEKSAARVITSICEEKPVENNVKDTQECIKNIKCDEVCEQDSENGAKSPSNGHAVAPIRKNGCVKGRAQTYRETHLAPEKKQNGHLLGKTRFKTSETNAEQCQFELQAVNRTNCHCGNVDNQFSKQSSTQEVVGENPLLDRNQTYLRTAGNGRSSNSCSDGEVLVS</sequence>
<feature type="region of interest" description="Disordered" evidence="1">
    <location>
        <begin position="576"/>
        <end position="595"/>
    </location>
</feature>
<feature type="transmembrane region" description="Helical" evidence="2">
    <location>
        <begin position="178"/>
        <end position="201"/>
    </location>
</feature>
<evidence type="ECO:0000313" key="3">
    <source>
        <dbReference type="EMBL" id="CAH3171938.1"/>
    </source>
</evidence>
<feature type="transmembrane region" description="Helical" evidence="2">
    <location>
        <begin position="66"/>
        <end position="86"/>
    </location>
</feature>
<feature type="transmembrane region" description="Helical" evidence="2">
    <location>
        <begin position="291"/>
        <end position="310"/>
    </location>
</feature>
<evidence type="ECO:0000256" key="1">
    <source>
        <dbReference type="SAM" id="MobiDB-lite"/>
    </source>
</evidence>
<keyword evidence="4" id="KW-1185">Reference proteome</keyword>
<name>A0ABN8QY20_9CNID</name>
<reference evidence="3 4" key="1">
    <citation type="submission" date="2022-05" db="EMBL/GenBank/DDBJ databases">
        <authorList>
            <consortium name="Genoscope - CEA"/>
            <person name="William W."/>
        </authorList>
    </citation>
    <scope>NUCLEOTIDE SEQUENCE [LARGE SCALE GENOMIC DNA]</scope>
</reference>
<comment type="caution">
    <text evidence="3">The sequence shown here is derived from an EMBL/GenBank/DDBJ whole genome shotgun (WGS) entry which is preliminary data.</text>
</comment>